<accession>A0A8T3VKY5</accession>
<protein>
    <submittedName>
        <fullName evidence="1">Uncharacterized protein</fullName>
    </submittedName>
</protein>
<dbReference type="SUPFAM" id="SSF55729">
    <property type="entry name" value="Acyl-CoA N-acyltransferases (Nat)"/>
    <property type="match status" value="1"/>
</dbReference>
<evidence type="ECO:0000313" key="1">
    <source>
        <dbReference type="EMBL" id="MBE6510061.1"/>
    </source>
</evidence>
<dbReference type="Proteomes" id="UP000713479">
    <property type="component" value="Unassembled WGS sequence"/>
</dbReference>
<dbReference type="AlphaFoldDB" id="A0A8T3VKY5"/>
<evidence type="ECO:0000313" key="2">
    <source>
        <dbReference type="Proteomes" id="UP000713479"/>
    </source>
</evidence>
<comment type="caution">
    <text evidence="1">The sequence shown here is derived from an EMBL/GenBank/DDBJ whole genome shotgun (WGS) entry which is preliminary data.</text>
</comment>
<dbReference type="InterPro" id="IPR016181">
    <property type="entry name" value="Acyl_CoA_acyltransferase"/>
</dbReference>
<gene>
    <name evidence="1" type="ORF">E7Z74_02145</name>
</gene>
<dbReference type="CDD" id="cd04301">
    <property type="entry name" value="NAT_SF"/>
    <property type="match status" value="1"/>
</dbReference>
<organism evidence="1 2">
    <name type="scientific">Methanobrevibacter millerae</name>
    <dbReference type="NCBI Taxonomy" id="230361"/>
    <lineage>
        <taxon>Archaea</taxon>
        <taxon>Methanobacteriati</taxon>
        <taxon>Methanobacteriota</taxon>
        <taxon>Methanomada group</taxon>
        <taxon>Methanobacteria</taxon>
        <taxon>Methanobacteriales</taxon>
        <taxon>Methanobacteriaceae</taxon>
        <taxon>Methanobrevibacter</taxon>
    </lineage>
</organism>
<name>A0A8T3VKY5_9EURY</name>
<proteinExistence type="predicted"/>
<reference evidence="1" key="1">
    <citation type="submission" date="2019-04" db="EMBL/GenBank/DDBJ databases">
        <title>Evolution of Biomass-Degrading Anaerobic Consortia Revealed by Metagenomics.</title>
        <authorList>
            <person name="Peng X."/>
        </authorList>
    </citation>
    <scope>NUCLEOTIDE SEQUENCE</scope>
    <source>
        <strain evidence="1">SIG13</strain>
    </source>
</reference>
<dbReference type="EMBL" id="SUTF01000002">
    <property type="protein sequence ID" value="MBE6510061.1"/>
    <property type="molecule type" value="Genomic_DNA"/>
</dbReference>
<sequence length="483" mass="57688">MKNIDYLIRKDNTQKVYLTENTIDITPLLNETYPYIIDSIKKENFILKSEKCNLFKELVYENKVVGFCSYDFSREFMTAALNNIYILPEFRGNHLFLEELEKTMEEHNKPSIIEPTRYIVELLIKYGFAKKINENIVASAIEFIVPGEHVLTNNEIENEEELSTHYYDLNICASIHLLDSKKCTIAYSLPLNDDIIRYYCIENRSNLDDDYFRNIKKIYTENQEEILEILVDLEENLPLKKYTLEEVIGTEDELSMYIETLIDDAHITHDQALKIRNQLKEEYEAGMILNESLLIRLAYLFNIPEEPRLVTHDEKCPYCEMPIDDHDKYCHYCGINLSYNPSEVEDRLINSIQQFNNNLNTQEDIRYIAYKFLKMINENIDFEYATFMVENNFNIEFSILKKFLDENNYIKDKKITQEGIDFLNNHPLHYYEKYQMDIVDYTKFEQFFWDNKDLDGNEICLKFLDKYDDEYINEIKEEIKKNS</sequence>